<dbReference type="EMBL" id="MVGR01000004">
    <property type="protein sequence ID" value="OPF17144.1"/>
    <property type="molecule type" value="Genomic_DNA"/>
</dbReference>
<reference evidence="1 2" key="1">
    <citation type="submission" date="2017-02" db="EMBL/GenBank/DDBJ databases">
        <title>Genome sequence of Microcystis aeruginosa KW.</title>
        <authorList>
            <person name="Oh H.-M."/>
            <person name="Ahn C.-Y."/>
            <person name="Jeong H."/>
            <person name="Srivastava A."/>
            <person name="Lee H.-G."/>
            <person name="Kang S.-R."/>
        </authorList>
    </citation>
    <scope>NUCLEOTIDE SEQUENCE [LARGE SCALE GENOMIC DNA]</scope>
    <source>
        <strain evidence="1 2">KW</strain>
    </source>
</reference>
<dbReference type="Proteomes" id="UP000189835">
    <property type="component" value="Unassembled WGS sequence"/>
</dbReference>
<evidence type="ECO:0000313" key="2">
    <source>
        <dbReference type="Proteomes" id="UP000189835"/>
    </source>
</evidence>
<evidence type="ECO:0008006" key="3">
    <source>
        <dbReference type="Google" id="ProtNLM"/>
    </source>
</evidence>
<dbReference type="AlphaFoldDB" id="A0A1V4BS26"/>
<name>A0A1V4BS26_MICAE</name>
<dbReference type="SUPFAM" id="SSF52540">
    <property type="entry name" value="P-loop containing nucleoside triphosphate hydrolases"/>
    <property type="match status" value="1"/>
</dbReference>
<evidence type="ECO:0000313" key="1">
    <source>
        <dbReference type="EMBL" id="OPF17144.1"/>
    </source>
</evidence>
<dbReference type="RefSeq" id="WP_079208087.1">
    <property type="nucleotide sequence ID" value="NZ_MVGR01000004.1"/>
</dbReference>
<protein>
    <recommendedName>
        <fullName evidence="3">Sulfotransferase family protein</fullName>
    </recommendedName>
</protein>
<accession>A0A1V4BS26</accession>
<sequence length="300" mass="35292">MSQINYRSKPAEDLLNNLRKVKRDLVYDAWDLWRTLTQKDQLEKVINQREIRFIGLKRSGNHAVLNWIRAQEQNHYFLNSVGVSTSTFRHFHLHFPHKGFREEAWGNFKTKKCFLYSYEDHSIAKITEPKYQKKHDLYVGKTSHRYDVLLLRDPFNLMASRLKKGLLSVKTKGMSPADMWIEYAKEFLGETSYLSNNKVVINYNLWFSDISYRRKISAALNLEFSDAGLNYVSSYGGGSSFEQQNFTGNAQQMDVTNRWKLFLDNDEFLKLIKNDELLHYSEKIFGKLPDTELIYLGANR</sequence>
<gene>
    <name evidence="1" type="ORF">B1L04_13810</name>
</gene>
<proteinExistence type="predicted"/>
<comment type="caution">
    <text evidence="1">The sequence shown here is derived from an EMBL/GenBank/DDBJ whole genome shotgun (WGS) entry which is preliminary data.</text>
</comment>
<dbReference type="InterPro" id="IPR027417">
    <property type="entry name" value="P-loop_NTPase"/>
</dbReference>
<organism evidence="1 2">
    <name type="scientific">Microcystis aeruginosa KW</name>
    <dbReference type="NCBI Taxonomy" id="1960155"/>
    <lineage>
        <taxon>Bacteria</taxon>
        <taxon>Bacillati</taxon>
        <taxon>Cyanobacteriota</taxon>
        <taxon>Cyanophyceae</taxon>
        <taxon>Oscillatoriophycideae</taxon>
        <taxon>Chroococcales</taxon>
        <taxon>Microcystaceae</taxon>
        <taxon>Microcystis</taxon>
    </lineage>
</organism>